<keyword evidence="2" id="KW-0547">Nucleotide-binding</keyword>
<dbReference type="GO" id="GO:0005524">
    <property type="term" value="F:ATP binding"/>
    <property type="evidence" value="ECO:0007669"/>
    <property type="project" value="UniProtKB-KW"/>
</dbReference>
<evidence type="ECO:0000313" key="3">
    <source>
        <dbReference type="Proteomes" id="UP001162800"/>
    </source>
</evidence>
<dbReference type="InterPro" id="IPR027417">
    <property type="entry name" value="P-loop_NTPase"/>
</dbReference>
<dbReference type="SUPFAM" id="SSF52540">
    <property type="entry name" value="P-loop containing nucleoside triphosphate hydrolases"/>
    <property type="match status" value="1"/>
</dbReference>
<keyword evidence="3" id="KW-1185">Reference proteome</keyword>
<dbReference type="Proteomes" id="UP001162800">
    <property type="component" value="Chromosome"/>
</dbReference>
<dbReference type="Gene3D" id="3.40.50.300">
    <property type="entry name" value="P-loop containing nucleotide triphosphate hydrolases"/>
    <property type="match status" value="1"/>
</dbReference>
<keyword evidence="1" id="KW-0812">Transmembrane</keyword>
<dbReference type="RefSeq" id="WP_231041968.1">
    <property type="nucleotide sequence ID" value="NZ_CP106881.1"/>
</dbReference>
<organism evidence="2 3">
    <name type="scientific">Comamonas endophytica</name>
    <dbReference type="NCBI Taxonomy" id="2949090"/>
    <lineage>
        <taxon>Bacteria</taxon>
        <taxon>Pseudomonadati</taxon>
        <taxon>Pseudomonadota</taxon>
        <taxon>Betaproteobacteria</taxon>
        <taxon>Burkholderiales</taxon>
        <taxon>Comamonadaceae</taxon>
        <taxon>Comamonas</taxon>
    </lineage>
</organism>
<gene>
    <name evidence="2" type="ORF">M9799_12315</name>
</gene>
<sequence length="281" mass="31102">MALRRRIEGTAGEMQQRRLKALLCLEPTWNAAMFGSPKMRAAGFGRLDAKLQRYFSQVNRHVLLEQMVACCPIVISTLALLGLLQFAEIFTASLAGALVAMLPRSLQVFGNVHSLSIHLSQFFLVRARLRNLDGFFSALERYEMHGTPLQGISIHEKETQWQPGELIVALQGNELACGRFSVTGANGSGKSTLLKIIKDLVPDSLLLTPEIHFLDSSSGLSTGQGRIKEIENALSLAPGLLMLDEWDANLDEGNCERIDRVLEEASRRMVVIEVRHLRPGV</sequence>
<feature type="transmembrane region" description="Helical" evidence="1">
    <location>
        <begin position="62"/>
        <end position="86"/>
    </location>
</feature>
<dbReference type="CDD" id="cd00267">
    <property type="entry name" value="ABC_ATPase"/>
    <property type="match status" value="1"/>
</dbReference>
<accession>A0ABY6G902</accession>
<reference evidence="2" key="1">
    <citation type="submission" date="2022-09" db="EMBL/GenBank/DDBJ databases">
        <title>The complete genome of Acidovorax sp. 5MLIR.</title>
        <authorList>
            <person name="Liu L."/>
            <person name="Yue J."/>
            <person name="Yang F."/>
            <person name="Yuan J."/>
            <person name="Li L."/>
        </authorList>
    </citation>
    <scope>NUCLEOTIDE SEQUENCE</scope>
    <source>
        <strain evidence="2">5MLIR</strain>
    </source>
</reference>
<keyword evidence="2" id="KW-0067">ATP-binding</keyword>
<dbReference type="EMBL" id="CP106881">
    <property type="protein sequence ID" value="UYG50872.1"/>
    <property type="molecule type" value="Genomic_DNA"/>
</dbReference>
<name>A0ABY6G902_9BURK</name>
<evidence type="ECO:0000256" key="1">
    <source>
        <dbReference type="SAM" id="Phobius"/>
    </source>
</evidence>
<proteinExistence type="predicted"/>
<protein>
    <submittedName>
        <fullName evidence="2">ABC transporter ATP-binding protein</fullName>
    </submittedName>
</protein>
<keyword evidence="1" id="KW-0472">Membrane</keyword>
<evidence type="ECO:0000313" key="2">
    <source>
        <dbReference type="EMBL" id="UYG50872.1"/>
    </source>
</evidence>
<keyword evidence="1" id="KW-1133">Transmembrane helix</keyword>